<sequence>FDKADDTFAWVFSLDGLFLLDVLSKVTGGSSEYFEDVMMVENQIPLEMLLRLHGALKALPCKINPNSSQSTNNAVYARRDDIQNLL</sequence>
<feature type="non-terminal residue" evidence="1">
    <location>
        <position position="86"/>
    </location>
</feature>
<proteinExistence type="predicted"/>
<reference evidence="1" key="1">
    <citation type="submission" date="2023-10" db="EMBL/GenBank/DDBJ databases">
        <title>Screening of Alkalihalophilus pseudofirmusBZ-TG-HK211 and Its Alleviation of Salt Stress on Rapeseed Growth.</title>
        <authorList>
            <person name="Zhao B."/>
            <person name="Guo T."/>
        </authorList>
    </citation>
    <scope>NUCLEOTIDE SEQUENCE</scope>
    <source>
        <strain evidence="1">BZ-TG-HK211</strain>
    </source>
</reference>
<gene>
    <name evidence="1" type="ORF">RYX45_22990</name>
</gene>
<dbReference type="RefSeq" id="WP_323468098.1">
    <property type="nucleotide sequence ID" value="NZ_JAWJAY010000841.1"/>
</dbReference>
<organism evidence="1 2">
    <name type="scientific">Alkalihalophilus pseudofirmus</name>
    <name type="common">Bacillus pseudofirmus</name>
    <dbReference type="NCBI Taxonomy" id="79885"/>
    <lineage>
        <taxon>Bacteria</taxon>
        <taxon>Bacillati</taxon>
        <taxon>Bacillota</taxon>
        <taxon>Bacilli</taxon>
        <taxon>Bacillales</taxon>
        <taxon>Bacillaceae</taxon>
        <taxon>Alkalihalophilus</taxon>
    </lineage>
</organism>
<protein>
    <submittedName>
        <fullName evidence="1">Uncharacterized protein</fullName>
    </submittedName>
</protein>
<comment type="caution">
    <text evidence="1">The sequence shown here is derived from an EMBL/GenBank/DDBJ whole genome shotgun (WGS) entry which is preliminary data.</text>
</comment>
<dbReference type="AlphaFoldDB" id="A0AAJ2NTB1"/>
<evidence type="ECO:0000313" key="1">
    <source>
        <dbReference type="EMBL" id="MDV2888033.1"/>
    </source>
</evidence>
<dbReference type="EMBL" id="JAWJAY010000841">
    <property type="protein sequence ID" value="MDV2888033.1"/>
    <property type="molecule type" value="Genomic_DNA"/>
</dbReference>
<feature type="non-terminal residue" evidence="1">
    <location>
        <position position="1"/>
    </location>
</feature>
<evidence type="ECO:0000313" key="2">
    <source>
        <dbReference type="Proteomes" id="UP001285636"/>
    </source>
</evidence>
<dbReference type="Pfam" id="PF03140">
    <property type="entry name" value="DUF247"/>
    <property type="match status" value="1"/>
</dbReference>
<dbReference type="InterPro" id="IPR004158">
    <property type="entry name" value="DUF247_pln"/>
</dbReference>
<name>A0AAJ2NTB1_ALKPS</name>
<accession>A0AAJ2NTB1</accession>
<dbReference type="Proteomes" id="UP001285636">
    <property type="component" value="Unassembled WGS sequence"/>
</dbReference>